<organism evidence="1 2">
    <name type="scientific">Pluteus cervinus</name>
    <dbReference type="NCBI Taxonomy" id="181527"/>
    <lineage>
        <taxon>Eukaryota</taxon>
        <taxon>Fungi</taxon>
        <taxon>Dikarya</taxon>
        <taxon>Basidiomycota</taxon>
        <taxon>Agaricomycotina</taxon>
        <taxon>Agaricomycetes</taxon>
        <taxon>Agaricomycetidae</taxon>
        <taxon>Agaricales</taxon>
        <taxon>Pluteineae</taxon>
        <taxon>Pluteaceae</taxon>
        <taxon>Pluteus</taxon>
    </lineage>
</organism>
<dbReference type="EMBL" id="ML208374">
    <property type="protein sequence ID" value="TFK67501.1"/>
    <property type="molecule type" value="Genomic_DNA"/>
</dbReference>
<evidence type="ECO:0000313" key="1">
    <source>
        <dbReference type="EMBL" id="TFK67501.1"/>
    </source>
</evidence>
<proteinExistence type="predicted"/>
<protein>
    <submittedName>
        <fullName evidence="1">Uncharacterized protein</fullName>
    </submittedName>
</protein>
<reference evidence="1 2" key="1">
    <citation type="journal article" date="2019" name="Nat. Ecol. Evol.">
        <title>Megaphylogeny resolves global patterns of mushroom evolution.</title>
        <authorList>
            <person name="Varga T."/>
            <person name="Krizsan K."/>
            <person name="Foldi C."/>
            <person name="Dima B."/>
            <person name="Sanchez-Garcia M."/>
            <person name="Sanchez-Ramirez S."/>
            <person name="Szollosi G.J."/>
            <person name="Szarkandi J.G."/>
            <person name="Papp V."/>
            <person name="Albert L."/>
            <person name="Andreopoulos W."/>
            <person name="Angelini C."/>
            <person name="Antonin V."/>
            <person name="Barry K.W."/>
            <person name="Bougher N.L."/>
            <person name="Buchanan P."/>
            <person name="Buyck B."/>
            <person name="Bense V."/>
            <person name="Catcheside P."/>
            <person name="Chovatia M."/>
            <person name="Cooper J."/>
            <person name="Damon W."/>
            <person name="Desjardin D."/>
            <person name="Finy P."/>
            <person name="Geml J."/>
            <person name="Haridas S."/>
            <person name="Hughes K."/>
            <person name="Justo A."/>
            <person name="Karasinski D."/>
            <person name="Kautmanova I."/>
            <person name="Kiss B."/>
            <person name="Kocsube S."/>
            <person name="Kotiranta H."/>
            <person name="LaButti K.M."/>
            <person name="Lechner B.E."/>
            <person name="Liimatainen K."/>
            <person name="Lipzen A."/>
            <person name="Lukacs Z."/>
            <person name="Mihaltcheva S."/>
            <person name="Morgado L.N."/>
            <person name="Niskanen T."/>
            <person name="Noordeloos M.E."/>
            <person name="Ohm R.A."/>
            <person name="Ortiz-Santana B."/>
            <person name="Ovrebo C."/>
            <person name="Racz N."/>
            <person name="Riley R."/>
            <person name="Savchenko A."/>
            <person name="Shiryaev A."/>
            <person name="Soop K."/>
            <person name="Spirin V."/>
            <person name="Szebenyi C."/>
            <person name="Tomsovsky M."/>
            <person name="Tulloss R.E."/>
            <person name="Uehling J."/>
            <person name="Grigoriev I.V."/>
            <person name="Vagvolgyi C."/>
            <person name="Papp T."/>
            <person name="Martin F.M."/>
            <person name="Miettinen O."/>
            <person name="Hibbett D.S."/>
            <person name="Nagy L.G."/>
        </authorList>
    </citation>
    <scope>NUCLEOTIDE SEQUENCE [LARGE SCALE GENOMIC DNA]</scope>
    <source>
        <strain evidence="1 2">NL-1719</strain>
    </source>
</reference>
<sequence>MHMRRILMFLTLRSPGSIAQRRIDTEISQLKVFAWVIGREEVLLHRLIQAPSTFHLQDWAPWTFNVLEPLGSYLPWYVPIFPALASRAQLSYDSSALSMVVSTRLNIPINPEGFPARSVEVLKEILICYCSSIPELLKADTRGVEILSRSYCADSIFEKKRSYSLAPLDVIASDAWDNEEQDFHSGALGIQGYIALWLDKPDVESSPAPLKRGGHGVLSDSDEVYMGGCDETALPYTALASCNVDSISTPKSGDELDAPEG</sequence>
<dbReference type="Proteomes" id="UP000308600">
    <property type="component" value="Unassembled WGS sequence"/>
</dbReference>
<keyword evidence="2" id="KW-1185">Reference proteome</keyword>
<gene>
    <name evidence="1" type="ORF">BDN72DRAFT_859082</name>
</gene>
<name>A0ACD3AQB2_9AGAR</name>
<accession>A0ACD3AQB2</accession>
<evidence type="ECO:0000313" key="2">
    <source>
        <dbReference type="Proteomes" id="UP000308600"/>
    </source>
</evidence>